<feature type="transmembrane region" description="Helical" evidence="17">
    <location>
        <begin position="169"/>
        <end position="186"/>
    </location>
</feature>
<accession>A0ABP9ZGT2</accession>
<comment type="similarity">
    <text evidence="11">Belongs to the SEDS family. FtsW subfamily.</text>
</comment>
<dbReference type="PANTHER" id="PTHR30474">
    <property type="entry name" value="CELL CYCLE PROTEIN"/>
    <property type="match status" value="1"/>
</dbReference>
<evidence type="ECO:0000313" key="19">
    <source>
        <dbReference type="Proteomes" id="UP001438112"/>
    </source>
</evidence>
<protein>
    <recommendedName>
        <fullName evidence="12">Probable peptidoglycan glycosyltransferase FtsW</fullName>
        <ecNumber evidence="14">2.4.99.28</ecNumber>
    </recommendedName>
    <alternativeName>
        <fullName evidence="13">Cell division protein FtsW</fullName>
    </alternativeName>
    <alternativeName>
        <fullName evidence="10">Cell wall polymerase</fullName>
    </alternativeName>
    <alternativeName>
        <fullName evidence="9">Peptidoglycan polymerase</fullName>
    </alternativeName>
</protein>
<evidence type="ECO:0000256" key="14">
    <source>
        <dbReference type="ARBA" id="ARBA00044770"/>
    </source>
</evidence>
<keyword evidence="4 17" id="KW-0812">Transmembrane</keyword>
<feature type="transmembrane region" description="Helical" evidence="17">
    <location>
        <begin position="100"/>
        <end position="118"/>
    </location>
</feature>
<feature type="transmembrane region" description="Helical" evidence="17">
    <location>
        <begin position="373"/>
        <end position="396"/>
    </location>
</feature>
<feature type="transmembrane region" description="Helical" evidence="17">
    <location>
        <begin position="34"/>
        <end position="54"/>
    </location>
</feature>
<comment type="subcellular location">
    <subcellularLocation>
        <location evidence="1">Membrane</location>
        <topology evidence="1">Multi-pass membrane protein</topology>
    </subcellularLocation>
</comment>
<dbReference type="EMBL" id="BAABVV010000024">
    <property type="protein sequence ID" value="GAA6114010.1"/>
    <property type="molecule type" value="Genomic_DNA"/>
</dbReference>
<feature type="transmembrane region" description="Helical" evidence="17">
    <location>
        <begin position="215"/>
        <end position="235"/>
    </location>
</feature>
<evidence type="ECO:0000256" key="1">
    <source>
        <dbReference type="ARBA" id="ARBA00004141"/>
    </source>
</evidence>
<feature type="transmembrane region" description="Helical" evidence="17">
    <location>
        <begin position="307"/>
        <end position="327"/>
    </location>
</feature>
<evidence type="ECO:0000256" key="10">
    <source>
        <dbReference type="ARBA" id="ARBA00033270"/>
    </source>
</evidence>
<feature type="transmembrane region" description="Helical" evidence="17">
    <location>
        <begin position="75"/>
        <end position="94"/>
    </location>
</feature>
<keyword evidence="5" id="KW-0133">Cell shape</keyword>
<proteinExistence type="inferred from homology"/>
<evidence type="ECO:0000256" key="11">
    <source>
        <dbReference type="ARBA" id="ARBA00038053"/>
    </source>
</evidence>
<keyword evidence="7 17" id="KW-1133">Transmembrane helix</keyword>
<evidence type="ECO:0000256" key="5">
    <source>
        <dbReference type="ARBA" id="ARBA00022960"/>
    </source>
</evidence>
<evidence type="ECO:0000256" key="2">
    <source>
        <dbReference type="ARBA" id="ARBA00022676"/>
    </source>
</evidence>
<feature type="transmembrane region" description="Helical" evidence="17">
    <location>
        <begin position="339"/>
        <end position="367"/>
    </location>
</feature>
<comment type="caution">
    <text evidence="18">The sequence shown here is derived from an EMBL/GenBank/DDBJ whole genome shotgun (WGS) entry which is preliminary data.</text>
</comment>
<dbReference type="InterPro" id="IPR018365">
    <property type="entry name" value="Cell_cycle_FtsW-rel_CS"/>
</dbReference>
<evidence type="ECO:0000256" key="4">
    <source>
        <dbReference type="ARBA" id="ARBA00022692"/>
    </source>
</evidence>
<evidence type="ECO:0000256" key="7">
    <source>
        <dbReference type="ARBA" id="ARBA00022989"/>
    </source>
</evidence>
<evidence type="ECO:0000256" key="15">
    <source>
        <dbReference type="ARBA" id="ARBA00049902"/>
    </source>
</evidence>
<dbReference type="EC" id="2.4.99.28" evidence="14"/>
<dbReference type="PROSITE" id="PS00428">
    <property type="entry name" value="FTSW_RODA_SPOVE"/>
    <property type="match status" value="1"/>
</dbReference>
<evidence type="ECO:0000256" key="6">
    <source>
        <dbReference type="ARBA" id="ARBA00022984"/>
    </source>
</evidence>
<dbReference type="InterPro" id="IPR001182">
    <property type="entry name" value="FtsW/RodA"/>
</dbReference>
<evidence type="ECO:0000256" key="17">
    <source>
        <dbReference type="SAM" id="Phobius"/>
    </source>
</evidence>
<keyword evidence="6" id="KW-0573">Peptidoglycan synthesis</keyword>
<evidence type="ECO:0000256" key="9">
    <source>
        <dbReference type="ARBA" id="ARBA00032370"/>
    </source>
</evidence>
<reference evidence="18 19" key="1">
    <citation type="submission" date="2024-03" db="EMBL/GenBank/DDBJ databases">
        <title>Inconsistent identification of Apilactobacillus kunkeei-related strains obtained by well-developed overall genome related indices.</title>
        <authorList>
            <person name="Maeno S."/>
            <person name="Endo A."/>
        </authorList>
    </citation>
    <scope>NUCLEOTIDE SEQUENCE [LARGE SCALE GENOMIC DNA]</scope>
    <source>
        <strain evidence="18 19">20H-10</strain>
    </source>
</reference>
<evidence type="ECO:0000256" key="16">
    <source>
        <dbReference type="ARBA" id="ARBA00049966"/>
    </source>
</evidence>
<comment type="function">
    <text evidence="16">Peptidoglycan polymerase that is essential for cell division.</text>
</comment>
<evidence type="ECO:0000256" key="3">
    <source>
        <dbReference type="ARBA" id="ARBA00022679"/>
    </source>
</evidence>
<evidence type="ECO:0000256" key="13">
    <source>
        <dbReference type="ARBA" id="ARBA00041418"/>
    </source>
</evidence>
<sequence>MLKAAFQIVINFFKNINLNKHLKILKSNIDAMDYYIFIPYIMLSVIGIIMVYSASSNIATQIGGTPTGYLIRQSMFVVISLIIVLICLCGQNLFVRKGAFLGLFCIAMAGGLIWLKFFGHSVNGAAGWIPLGPLHIQPAETAKIYIILVMSNILANHENDLIHKIRKPVLVQSGFVFFMLCMILIQPDLGGTIINALIFVVIIFASGMNWKGATLISSSMILGGWIVLKTALFIFRNGSSNYQIQRILAYGNPFKYEQGIGHQLVNSYYALSNGGIFGVGLGNSIQKTGYLPEPNTDFIMSVISEELGLVGVLLILFLLFIIIVKAFQMGIRANNTYDALVSYGVGTYLLVQSYFNIGGVIGLLPITGVTFPFISYGGSSMLTLALCIGMLLVISAKQKIQRKHKLK</sequence>
<comment type="catalytic activity">
    <reaction evidence="15">
        <text>[GlcNAc-(1-&gt;4)-Mur2Ac(oyl-L-Ala-gamma-D-Glu-L-Lys-D-Ala-D-Ala)](n)-di-trans,octa-cis-undecaprenyl diphosphate + beta-D-GlcNAc-(1-&gt;4)-Mur2Ac(oyl-L-Ala-gamma-D-Glu-L-Lys-D-Ala-D-Ala)-di-trans,octa-cis-undecaprenyl diphosphate = [GlcNAc-(1-&gt;4)-Mur2Ac(oyl-L-Ala-gamma-D-Glu-L-Lys-D-Ala-D-Ala)](n+1)-di-trans,octa-cis-undecaprenyl diphosphate + di-trans,octa-cis-undecaprenyl diphosphate + H(+)</text>
        <dbReference type="Rhea" id="RHEA:23708"/>
        <dbReference type="Rhea" id="RHEA-COMP:9602"/>
        <dbReference type="Rhea" id="RHEA-COMP:9603"/>
        <dbReference type="ChEBI" id="CHEBI:15378"/>
        <dbReference type="ChEBI" id="CHEBI:58405"/>
        <dbReference type="ChEBI" id="CHEBI:60033"/>
        <dbReference type="ChEBI" id="CHEBI:78435"/>
        <dbReference type="EC" id="2.4.99.28"/>
    </reaction>
</comment>
<dbReference type="Proteomes" id="UP001438112">
    <property type="component" value="Unassembled WGS sequence"/>
</dbReference>
<organism evidence="18 19">
    <name type="scientific">Apilactobacillus apinorum</name>
    <dbReference type="NCBI Taxonomy" id="1218495"/>
    <lineage>
        <taxon>Bacteria</taxon>
        <taxon>Bacillati</taxon>
        <taxon>Bacillota</taxon>
        <taxon>Bacilli</taxon>
        <taxon>Lactobacillales</taxon>
        <taxon>Lactobacillaceae</taxon>
        <taxon>Apilactobacillus</taxon>
    </lineage>
</organism>
<evidence type="ECO:0000256" key="12">
    <source>
        <dbReference type="ARBA" id="ARBA00041185"/>
    </source>
</evidence>
<keyword evidence="3" id="KW-0808">Transferase</keyword>
<keyword evidence="2" id="KW-0328">Glycosyltransferase</keyword>
<keyword evidence="8 17" id="KW-0472">Membrane</keyword>
<keyword evidence="19" id="KW-1185">Reference proteome</keyword>
<gene>
    <name evidence="18" type="ORF">AP20H10_03730</name>
</gene>
<dbReference type="PANTHER" id="PTHR30474:SF2">
    <property type="entry name" value="PEPTIDOGLYCAN GLYCOSYLTRANSFERASE FTSW-RELATED"/>
    <property type="match status" value="1"/>
</dbReference>
<dbReference type="Pfam" id="PF01098">
    <property type="entry name" value="FTSW_RODA_SPOVE"/>
    <property type="match status" value="1"/>
</dbReference>
<evidence type="ECO:0000256" key="8">
    <source>
        <dbReference type="ARBA" id="ARBA00023136"/>
    </source>
</evidence>
<name>A0ABP9ZGT2_9LACO</name>
<evidence type="ECO:0000313" key="18">
    <source>
        <dbReference type="EMBL" id="GAA6114010.1"/>
    </source>
</evidence>